<evidence type="ECO:0000313" key="2">
    <source>
        <dbReference type="EMBL" id="GIY26884.1"/>
    </source>
</evidence>
<keyword evidence="3" id="KW-1185">Reference proteome</keyword>
<accession>A0AAV4RYW3</accession>
<feature type="compositionally biased region" description="Pro residues" evidence="1">
    <location>
        <begin position="83"/>
        <end position="97"/>
    </location>
</feature>
<dbReference type="Proteomes" id="UP001054945">
    <property type="component" value="Unassembled WGS sequence"/>
</dbReference>
<evidence type="ECO:0000256" key="1">
    <source>
        <dbReference type="SAM" id="MobiDB-lite"/>
    </source>
</evidence>
<dbReference type="EMBL" id="BPLR01008744">
    <property type="protein sequence ID" value="GIY26884.1"/>
    <property type="molecule type" value="Genomic_DNA"/>
</dbReference>
<sequence length="97" mass="10877">MTSTKISFKEPKPQRRIFSNRAHYTPNKPYPYPPRGLNDLNTEVPDKKQAPDSKTSGTDDILVIVFIRTKASEKESSQIGLIIPPPTNYSPPPLLEA</sequence>
<proteinExistence type="predicted"/>
<name>A0AAV4RYW3_CAEEX</name>
<feature type="region of interest" description="Disordered" evidence="1">
    <location>
        <begin position="1"/>
        <end position="56"/>
    </location>
</feature>
<comment type="caution">
    <text evidence="2">The sequence shown here is derived from an EMBL/GenBank/DDBJ whole genome shotgun (WGS) entry which is preliminary data.</text>
</comment>
<organism evidence="2 3">
    <name type="scientific">Caerostris extrusa</name>
    <name type="common">Bark spider</name>
    <name type="synonym">Caerostris bankana</name>
    <dbReference type="NCBI Taxonomy" id="172846"/>
    <lineage>
        <taxon>Eukaryota</taxon>
        <taxon>Metazoa</taxon>
        <taxon>Ecdysozoa</taxon>
        <taxon>Arthropoda</taxon>
        <taxon>Chelicerata</taxon>
        <taxon>Arachnida</taxon>
        <taxon>Araneae</taxon>
        <taxon>Araneomorphae</taxon>
        <taxon>Entelegynae</taxon>
        <taxon>Araneoidea</taxon>
        <taxon>Araneidae</taxon>
        <taxon>Caerostris</taxon>
    </lineage>
</organism>
<protein>
    <submittedName>
        <fullName evidence="2">Uncharacterized protein</fullName>
    </submittedName>
</protein>
<reference evidence="2 3" key="1">
    <citation type="submission" date="2021-06" db="EMBL/GenBank/DDBJ databases">
        <title>Caerostris extrusa draft genome.</title>
        <authorList>
            <person name="Kono N."/>
            <person name="Arakawa K."/>
        </authorList>
    </citation>
    <scope>NUCLEOTIDE SEQUENCE [LARGE SCALE GENOMIC DNA]</scope>
</reference>
<gene>
    <name evidence="2" type="ORF">CEXT_332751</name>
</gene>
<feature type="region of interest" description="Disordered" evidence="1">
    <location>
        <begin position="76"/>
        <end position="97"/>
    </location>
</feature>
<evidence type="ECO:0000313" key="3">
    <source>
        <dbReference type="Proteomes" id="UP001054945"/>
    </source>
</evidence>
<dbReference type="AlphaFoldDB" id="A0AAV4RYW3"/>